<accession>A0A9D5H8B2</accession>
<name>A0A9D5H8B2_9LILI</name>
<sequence>MTREFGGSVRLVHDRLANVTDRFVEDYSGKQLNFCVKDAKTDWNDAFNFSLDLGFLANCISVFFNGSGSLSWLLVDAFYS</sequence>
<organism evidence="2 3">
    <name type="scientific">Dioscorea zingiberensis</name>
    <dbReference type="NCBI Taxonomy" id="325984"/>
    <lineage>
        <taxon>Eukaryota</taxon>
        <taxon>Viridiplantae</taxon>
        <taxon>Streptophyta</taxon>
        <taxon>Embryophyta</taxon>
        <taxon>Tracheophyta</taxon>
        <taxon>Spermatophyta</taxon>
        <taxon>Magnoliopsida</taxon>
        <taxon>Liliopsida</taxon>
        <taxon>Dioscoreales</taxon>
        <taxon>Dioscoreaceae</taxon>
        <taxon>Dioscorea</taxon>
    </lineage>
</organism>
<evidence type="ECO:0000313" key="3">
    <source>
        <dbReference type="Proteomes" id="UP001085076"/>
    </source>
</evidence>
<protein>
    <submittedName>
        <fullName evidence="2">Uncharacterized protein</fullName>
    </submittedName>
</protein>
<evidence type="ECO:0000313" key="2">
    <source>
        <dbReference type="EMBL" id="KAJ0966960.1"/>
    </source>
</evidence>
<dbReference type="OrthoDB" id="909885at2759"/>
<dbReference type="Proteomes" id="UP001085076">
    <property type="component" value="Miscellaneous, Linkage group lg07"/>
</dbReference>
<keyword evidence="3" id="KW-1185">Reference proteome</keyword>
<proteinExistence type="predicted"/>
<keyword evidence="1" id="KW-0472">Membrane</keyword>
<dbReference type="AlphaFoldDB" id="A0A9D5H8B2"/>
<gene>
    <name evidence="2" type="ORF">J5N97_023877</name>
</gene>
<evidence type="ECO:0000256" key="1">
    <source>
        <dbReference type="SAM" id="Phobius"/>
    </source>
</evidence>
<keyword evidence="1" id="KW-1133">Transmembrane helix</keyword>
<dbReference type="EMBL" id="JAGGNH010000007">
    <property type="protein sequence ID" value="KAJ0966960.1"/>
    <property type="molecule type" value="Genomic_DNA"/>
</dbReference>
<feature type="transmembrane region" description="Helical" evidence="1">
    <location>
        <begin position="53"/>
        <end position="75"/>
    </location>
</feature>
<reference evidence="2" key="1">
    <citation type="submission" date="2021-03" db="EMBL/GenBank/DDBJ databases">
        <authorList>
            <person name="Li Z."/>
            <person name="Yang C."/>
        </authorList>
    </citation>
    <scope>NUCLEOTIDE SEQUENCE</scope>
    <source>
        <strain evidence="2">Dzin_1.0</strain>
        <tissue evidence="2">Leaf</tissue>
    </source>
</reference>
<keyword evidence="1" id="KW-0812">Transmembrane</keyword>
<reference evidence="2" key="2">
    <citation type="journal article" date="2022" name="Hortic Res">
        <title>The genome of Dioscorea zingiberensis sheds light on the biosynthesis, origin and evolution of the medicinally important diosgenin saponins.</title>
        <authorList>
            <person name="Li Y."/>
            <person name="Tan C."/>
            <person name="Li Z."/>
            <person name="Guo J."/>
            <person name="Li S."/>
            <person name="Chen X."/>
            <person name="Wang C."/>
            <person name="Dai X."/>
            <person name="Yang H."/>
            <person name="Song W."/>
            <person name="Hou L."/>
            <person name="Xu J."/>
            <person name="Tong Z."/>
            <person name="Xu A."/>
            <person name="Yuan X."/>
            <person name="Wang W."/>
            <person name="Yang Q."/>
            <person name="Chen L."/>
            <person name="Sun Z."/>
            <person name="Wang K."/>
            <person name="Pan B."/>
            <person name="Chen J."/>
            <person name="Bao Y."/>
            <person name="Liu F."/>
            <person name="Qi X."/>
            <person name="Gang D.R."/>
            <person name="Wen J."/>
            <person name="Li J."/>
        </authorList>
    </citation>
    <scope>NUCLEOTIDE SEQUENCE</scope>
    <source>
        <strain evidence="2">Dzin_1.0</strain>
    </source>
</reference>
<comment type="caution">
    <text evidence="2">The sequence shown here is derived from an EMBL/GenBank/DDBJ whole genome shotgun (WGS) entry which is preliminary data.</text>
</comment>